<accession>A0A6A4W3A1</accession>
<comment type="caution">
    <text evidence="2">The sequence shown here is derived from an EMBL/GenBank/DDBJ whole genome shotgun (WGS) entry which is preliminary data.</text>
</comment>
<gene>
    <name evidence="2" type="ORF">FJT64_025493</name>
</gene>
<name>A0A6A4W3A1_AMPAM</name>
<organism evidence="2 3">
    <name type="scientific">Amphibalanus amphitrite</name>
    <name type="common">Striped barnacle</name>
    <name type="synonym">Balanus amphitrite</name>
    <dbReference type="NCBI Taxonomy" id="1232801"/>
    <lineage>
        <taxon>Eukaryota</taxon>
        <taxon>Metazoa</taxon>
        <taxon>Ecdysozoa</taxon>
        <taxon>Arthropoda</taxon>
        <taxon>Crustacea</taxon>
        <taxon>Multicrustacea</taxon>
        <taxon>Cirripedia</taxon>
        <taxon>Thoracica</taxon>
        <taxon>Thoracicalcarea</taxon>
        <taxon>Balanomorpha</taxon>
        <taxon>Balanoidea</taxon>
        <taxon>Balanidae</taxon>
        <taxon>Amphibalaninae</taxon>
        <taxon>Amphibalanus</taxon>
    </lineage>
</organism>
<dbReference type="Proteomes" id="UP000440578">
    <property type="component" value="Unassembled WGS sequence"/>
</dbReference>
<protein>
    <submittedName>
        <fullName evidence="2">Chimeric ERCC6-PGBD3 protein</fullName>
    </submittedName>
</protein>
<dbReference type="Pfam" id="PF13843">
    <property type="entry name" value="DDE_Tnp_1_7"/>
    <property type="match status" value="1"/>
</dbReference>
<dbReference type="PANTHER" id="PTHR47272">
    <property type="entry name" value="DDE_TNP_1_7 DOMAIN-CONTAINING PROTEIN"/>
    <property type="match status" value="1"/>
</dbReference>
<dbReference type="EMBL" id="VIIS01001064">
    <property type="protein sequence ID" value="KAF0302417.1"/>
    <property type="molecule type" value="Genomic_DNA"/>
</dbReference>
<reference evidence="2 3" key="1">
    <citation type="submission" date="2019-07" db="EMBL/GenBank/DDBJ databases">
        <title>Draft genome assembly of a fouling barnacle, Amphibalanus amphitrite (Darwin, 1854): The first reference genome for Thecostraca.</title>
        <authorList>
            <person name="Kim W."/>
        </authorList>
    </citation>
    <scope>NUCLEOTIDE SEQUENCE [LARGE SCALE GENOMIC DNA]</scope>
    <source>
        <strain evidence="2">SNU_AA5</strain>
        <tissue evidence="2">Soma without cirri and trophi</tissue>
    </source>
</reference>
<dbReference type="PANTHER" id="PTHR47272:SF2">
    <property type="entry name" value="PIGGYBAC TRANSPOSABLE ELEMENT-DERIVED PROTEIN 3-LIKE"/>
    <property type="match status" value="1"/>
</dbReference>
<feature type="domain" description="PiggyBac transposable element-derived protein" evidence="1">
    <location>
        <begin position="37"/>
        <end position="190"/>
    </location>
</feature>
<keyword evidence="3" id="KW-1185">Reference proteome</keyword>
<sequence length="247" mass="27233">MASGKGAEYEERFGKGGAALADALDRLPLHIRKIPLKLYFDNYFTSLPLIKHLTLCGYGATGTIRDNRLPKSCPAAAVKSMKALVRGSVSVCGDTSNGISVVRWKDNSVVTVASNMAGSGPLQTVKRWSSKEKKMVQVPQPHCVSEHNKKMGGTDIMDQSINAYRTNIRIKKWWWAIFSWMLDAAVQNTWLVHRTKDEHASLLDVRRQISTTLLTRCQRDVSGAGTEGATGPPRGIISQYIKSVMSV</sequence>
<evidence type="ECO:0000313" key="2">
    <source>
        <dbReference type="EMBL" id="KAF0302417.1"/>
    </source>
</evidence>
<dbReference type="OrthoDB" id="6377562at2759"/>
<dbReference type="AlphaFoldDB" id="A0A6A4W3A1"/>
<evidence type="ECO:0000313" key="3">
    <source>
        <dbReference type="Proteomes" id="UP000440578"/>
    </source>
</evidence>
<proteinExistence type="predicted"/>
<dbReference type="InterPro" id="IPR029526">
    <property type="entry name" value="PGBD"/>
</dbReference>
<evidence type="ECO:0000259" key="1">
    <source>
        <dbReference type="Pfam" id="PF13843"/>
    </source>
</evidence>